<keyword evidence="3" id="KW-1185">Reference proteome</keyword>
<feature type="compositionally biased region" description="Pro residues" evidence="1">
    <location>
        <begin position="58"/>
        <end position="85"/>
    </location>
</feature>
<dbReference type="Proteomes" id="UP000469430">
    <property type="component" value="Unassembled WGS sequence"/>
</dbReference>
<reference evidence="2 3" key="1">
    <citation type="submission" date="2019-12" db="EMBL/GenBank/DDBJ databases">
        <title>Genomic-based taxomic classification of the family Erythrobacteraceae.</title>
        <authorList>
            <person name="Xu L."/>
        </authorList>
    </citation>
    <scope>NUCLEOTIDE SEQUENCE [LARGE SCALE GENOMIC DNA]</scope>
    <source>
        <strain evidence="2 3">S36</strain>
    </source>
</reference>
<dbReference type="RefSeq" id="WP_161390402.1">
    <property type="nucleotide sequence ID" value="NZ_JBHSCP010000001.1"/>
</dbReference>
<gene>
    <name evidence="2" type="ORF">GRI97_07370</name>
</gene>
<evidence type="ECO:0000313" key="2">
    <source>
        <dbReference type="EMBL" id="MXO98802.1"/>
    </source>
</evidence>
<protein>
    <submittedName>
        <fullName evidence="2">Uncharacterized protein</fullName>
    </submittedName>
</protein>
<organism evidence="2 3">
    <name type="scientific">Croceibacterium xixiisoli</name>
    <dbReference type="NCBI Taxonomy" id="1476466"/>
    <lineage>
        <taxon>Bacteria</taxon>
        <taxon>Pseudomonadati</taxon>
        <taxon>Pseudomonadota</taxon>
        <taxon>Alphaproteobacteria</taxon>
        <taxon>Sphingomonadales</taxon>
        <taxon>Erythrobacteraceae</taxon>
        <taxon>Croceibacterium</taxon>
    </lineage>
</organism>
<sequence length="218" mass="22558">MTTKFCPDFTARTPAGHRLNGDGCAAHRLSGQTRSLRHIAGAMALAAGMMISGCVPSAPQPTPAPTTPQPAPAPQQPALPPPAPPAAVSNWLDAPQTPGDWSYRAAQGGGMALFGNPQTGALLTMRCNRAAGMVEIGRAGRATNQVTMQIRTETAERTLAAGPAQGNTPAIIAQVVAGDSLLDAMAFSRGRFAIDVPGTAPIYVPAWPEVTRVVEDCR</sequence>
<evidence type="ECO:0000313" key="3">
    <source>
        <dbReference type="Proteomes" id="UP000469430"/>
    </source>
</evidence>
<dbReference type="EMBL" id="WTYJ01000001">
    <property type="protein sequence ID" value="MXO98802.1"/>
    <property type="molecule type" value="Genomic_DNA"/>
</dbReference>
<accession>A0A6I4TSB7</accession>
<feature type="region of interest" description="Disordered" evidence="1">
    <location>
        <begin position="56"/>
        <end position="95"/>
    </location>
</feature>
<comment type="caution">
    <text evidence="2">The sequence shown here is derived from an EMBL/GenBank/DDBJ whole genome shotgun (WGS) entry which is preliminary data.</text>
</comment>
<name>A0A6I4TSB7_9SPHN</name>
<dbReference type="OrthoDB" id="7629232at2"/>
<proteinExistence type="predicted"/>
<evidence type="ECO:0000256" key="1">
    <source>
        <dbReference type="SAM" id="MobiDB-lite"/>
    </source>
</evidence>
<dbReference type="AlphaFoldDB" id="A0A6I4TSB7"/>